<protein>
    <submittedName>
        <fullName evidence="10">Pentatricopeptide repeat-containing protein</fullName>
    </submittedName>
</protein>
<dbReference type="InterPro" id="IPR013238">
    <property type="entry name" value="RNA_pol_III_Rbc25"/>
</dbReference>
<dbReference type="GO" id="GO:0009451">
    <property type="term" value="P:RNA modification"/>
    <property type="evidence" value="ECO:0007669"/>
    <property type="project" value="InterPro"/>
</dbReference>
<evidence type="ECO:0000259" key="8">
    <source>
        <dbReference type="Pfam" id="PF08292"/>
    </source>
</evidence>
<accession>A0A7J6VHZ7</accession>
<dbReference type="InterPro" id="IPR032867">
    <property type="entry name" value="DYW_dom"/>
</dbReference>
<evidence type="ECO:0000256" key="5">
    <source>
        <dbReference type="ARBA" id="ARBA00023242"/>
    </source>
</evidence>
<evidence type="ECO:0000313" key="11">
    <source>
        <dbReference type="Proteomes" id="UP000554482"/>
    </source>
</evidence>
<dbReference type="Gene3D" id="3.30.1490.120">
    <property type="entry name" value="RNA polymerase Rpb7-like, N-terminal domain"/>
    <property type="match status" value="1"/>
</dbReference>
<dbReference type="InterPro" id="IPR011990">
    <property type="entry name" value="TPR-like_helical_dom_sf"/>
</dbReference>
<dbReference type="Pfam" id="PF08292">
    <property type="entry name" value="RNA_pol_Rbc25"/>
    <property type="match status" value="1"/>
</dbReference>
<keyword evidence="4" id="KW-0804">Transcription</keyword>
<dbReference type="Gene3D" id="1.25.40.10">
    <property type="entry name" value="Tetratricopeptide repeat domain"/>
    <property type="match status" value="3"/>
</dbReference>
<dbReference type="FunFam" id="1.25.40.10:FF:000348">
    <property type="entry name" value="Pentatricopeptide repeat-containing protein chloroplastic"/>
    <property type="match status" value="1"/>
</dbReference>
<feature type="repeat" description="PPR" evidence="6">
    <location>
        <begin position="76"/>
        <end position="110"/>
    </location>
</feature>
<evidence type="ECO:0000259" key="9">
    <source>
        <dbReference type="Pfam" id="PF14432"/>
    </source>
</evidence>
<evidence type="ECO:0000313" key="10">
    <source>
        <dbReference type="EMBL" id="KAF5184351.1"/>
    </source>
</evidence>
<dbReference type="NCBIfam" id="TIGR00756">
    <property type="entry name" value="PPR"/>
    <property type="match status" value="4"/>
</dbReference>
<dbReference type="Pfam" id="PF13041">
    <property type="entry name" value="PPR_2"/>
    <property type="match status" value="1"/>
</dbReference>
<comment type="caution">
    <text evidence="10">The sequence shown here is derived from an EMBL/GenBank/DDBJ whole genome shotgun (WGS) entry which is preliminary data.</text>
</comment>
<dbReference type="InterPro" id="IPR046849">
    <property type="entry name" value="E2_motif"/>
</dbReference>
<dbReference type="InterPro" id="IPR012340">
    <property type="entry name" value="NA-bd_OB-fold"/>
</dbReference>
<evidence type="ECO:0000256" key="6">
    <source>
        <dbReference type="PROSITE-ProRule" id="PRU00708"/>
    </source>
</evidence>
<dbReference type="GO" id="GO:0006351">
    <property type="term" value="P:DNA-templated transcription"/>
    <property type="evidence" value="ECO:0007669"/>
    <property type="project" value="InterPro"/>
</dbReference>
<dbReference type="InterPro" id="IPR002885">
    <property type="entry name" value="PPR_rpt"/>
</dbReference>
<comment type="similarity">
    <text evidence="1">Belongs to the PPR family. PCMP-H subfamily.</text>
</comment>
<dbReference type="PANTHER" id="PTHR47926">
    <property type="entry name" value="PENTATRICOPEPTIDE REPEAT-CONTAINING PROTEIN"/>
    <property type="match status" value="1"/>
</dbReference>
<organism evidence="10 11">
    <name type="scientific">Thalictrum thalictroides</name>
    <name type="common">Rue-anemone</name>
    <name type="synonym">Anemone thalictroides</name>
    <dbReference type="NCBI Taxonomy" id="46969"/>
    <lineage>
        <taxon>Eukaryota</taxon>
        <taxon>Viridiplantae</taxon>
        <taxon>Streptophyta</taxon>
        <taxon>Embryophyta</taxon>
        <taxon>Tracheophyta</taxon>
        <taxon>Spermatophyta</taxon>
        <taxon>Magnoliopsida</taxon>
        <taxon>Ranunculales</taxon>
        <taxon>Ranunculaceae</taxon>
        <taxon>Thalictroideae</taxon>
        <taxon>Thalictrum</taxon>
    </lineage>
</organism>
<dbReference type="FunFam" id="1.25.40.10:FF:000690">
    <property type="entry name" value="Pentatricopeptide repeat-containing protein"/>
    <property type="match status" value="1"/>
</dbReference>
<dbReference type="InterPro" id="IPR046848">
    <property type="entry name" value="E_motif"/>
</dbReference>
<evidence type="ECO:0000256" key="2">
    <source>
        <dbReference type="ARBA" id="ARBA00022478"/>
    </source>
</evidence>
<dbReference type="InterPro" id="IPR005576">
    <property type="entry name" value="Rpb7-like_N"/>
</dbReference>
<dbReference type="PANTHER" id="PTHR47926:SF344">
    <property type="entry name" value="OS07G0636900 PROTEIN"/>
    <property type="match status" value="1"/>
</dbReference>
<feature type="domain" description="RNA polymerase III subunit Rpc25" evidence="8">
    <location>
        <begin position="628"/>
        <end position="730"/>
    </location>
</feature>
<feature type="domain" description="DYW" evidence="9">
    <location>
        <begin position="454"/>
        <end position="539"/>
    </location>
</feature>
<keyword evidence="5" id="KW-0539">Nucleus</keyword>
<feature type="repeat" description="PPR" evidence="6">
    <location>
        <begin position="239"/>
        <end position="273"/>
    </location>
</feature>
<name>A0A7J6VHZ7_THATH</name>
<dbReference type="Pfam" id="PF20431">
    <property type="entry name" value="E_motif"/>
    <property type="match status" value="1"/>
</dbReference>
<keyword evidence="3" id="KW-0677">Repeat</keyword>
<dbReference type="AlphaFoldDB" id="A0A7J6VHZ7"/>
<dbReference type="GO" id="GO:0003729">
    <property type="term" value="F:mRNA binding"/>
    <property type="evidence" value="ECO:0007669"/>
    <property type="project" value="UniProtKB-ARBA"/>
</dbReference>
<sequence>MRLREGVFVDSFSLSLALQACGRSVDDRSGKRVHTLAVKLGFGLDLFVQTALIEMYAKLGTVEAARNILDEMVQPDIVSYNVLLAEYVRVGEIDLARRLFDEMPARDVVSWNTMIHGHATCGNVGAARKLFDMSCERDLVSWSSMIAGYARSRQSNEALMLFHDMQLANVRPDGVTMVSILSACGDMGALGMGNIVYEYIERNKIEVDVKLGTSLVDMYAKCGDIDRSLEIFNKMGVKDVLSWSAMIMGLANHGFGELALDHFSKMVSEGIIPNEITFVGALSACSHVGLVDRGWKYFTSMTDIYGITPKIEHYGCMIDLLGRTGHLKEARELIRNMPFPPDAIVWRTLLSACRIHKNVELAEEATVNLLELEPHVDGNYVLLSNIYTQNKKWDDVASVRRRMRDESIHKIPGSSSIEIDNVVYEFIAGDRSHPRSREIYEMLAEMAGRLKLVGYKPLVSLVLQDMNEQAKEHGLACHSEKLALAFGLLSTAPRSQICIVKNLRVCEDCHLAFKLLAVIYERKIIVRDRTRFHHFSGGSSLEEGLMFYLSKIEHTLRLPPHLLDRGLDQAIKGELETLFLDKVIAKLGLCVSVYDITNITGGFISPGDGASTFTAEFRLIMFRPFVGEILSGEVEESDANGLRLSLGFFKDIMLPVHLLPNPSKFADGRWTWDYGGVELPIEKEEEIRFRVHSINYPPIPVEQDKDAKPFAPMVITASIDYDGLGPTSWWV</sequence>
<dbReference type="Pfam" id="PF03876">
    <property type="entry name" value="SHS2_Rpb7-N"/>
    <property type="match status" value="1"/>
</dbReference>
<dbReference type="Pfam" id="PF14432">
    <property type="entry name" value="DYW_deaminase"/>
    <property type="match status" value="1"/>
</dbReference>
<dbReference type="CDD" id="cd04330">
    <property type="entry name" value="RNAP_III_Rpc25_N"/>
    <property type="match status" value="1"/>
</dbReference>
<dbReference type="Pfam" id="PF01535">
    <property type="entry name" value="PPR"/>
    <property type="match status" value="6"/>
</dbReference>
<dbReference type="OrthoDB" id="750171at2759"/>
<evidence type="ECO:0000256" key="1">
    <source>
        <dbReference type="ARBA" id="ARBA00006643"/>
    </source>
</evidence>
<dbReference type="EMBL" id="JABWDY010032221">
    <property type="protein sequence ID" value="KAF5184351.1"/>
    <property type="molecule type" value="Genomic_DNA"/>
</dbReference>
<proteinExistence type="inferred from homology"/>
<gene>
    <name evidence="10" type="ORF">FRX31_026058</name>
</gene>
<dbReference type="PROSITE" id="PS51257">
    <property type="entry name" value="PROKAR_LIPOPROTEIN"/>
    <property type="match status" value="1"/>
</dbReference>
<keyword evidence="11" id="KW-1185">Reference proteome</keyword>
<dbReference type="SUPFAM" id="SSF50249">
    <property type="entry name" value="Nucleic acid-binding proteins"/>
    <property type="match status" value="1"/>
</dbReference>
<dbReference type="SUPFAM" id="SSF88798">
    <property type="entry name" value="N-terminal, heterodimerisation domain of RBP7 (RpoE)"/>
    <property type="match status" value="1"/>
</dbReference>
<dbReference type="Proteomes" id="UP000554482">
    <property type="component" value="Unassembled WGS sequence"/>
</dbReference>
<feature type="domain" description="RNA polymerase Rpb7-like N-terminal" evidence="7">
    <location>
        <begin position="553"/>
        <end position="609"/>
    </location>
</feature>
<dbReference type="Gene3D" id="2.40.50.140">
    <property type="entry name" value="Nucleic acid-binding proteins"/>
    <property type="match status" value="1"/>
</dbReference>
<dbReference type="InterPro" id="IPR036898">
    <property type="entry name" value="RNA_pol_Rpb7-like_N_sf"/>
</dbReference>
<dbReference type="Pfam" id="PF20430">
    <property type="entry name" value="Eplus_motif"/>
    <property type="match status" value="1"/>
</dbReference>
<evidence type="ECO:0000259" key="7">
    <source>
        <dbReference type="Pfam" id="PF03876"/>
    </source>
</evidence>
<keyword evidence="2" id="KW-0240">DNA-directed RNA polymerase</keyword>
<dbReference type="PROSITE" id="PS51375">
    <property type="entry name" value="PPR"/>
    <property type="match status" value="3"/>
</dbReference>
<dbReference type="GO" id="GO:0008270">
    <property type="term" value="F:zinc ion binding"/>
    <property type="evidence" value="ECO:0007669"/>
    <property type="project" value="InterPro"/>
</dbReference>
<feature type="repeat" description="PPR" evidence="6">
    <location>
        <begin position="138"/>
        <end position="172"/>
    </location>
</feature>
<evidence type="ECO:0000256" key="4">
    <source>
        <dbReference type="ARBA" id="ARBA00023163"/>
    </source>
</evidence>
<dbReference type="GO" id="GO:0000428">
    <property type="term" value="C:DNA-directed RNA polymerase complex"/>
    <property type="evidence" value="ECO:0007669"/>
    <property type="project" value="UniProtKB-KW"/>
</dbReference>
<dbReference type="InterPro" id="IPR046960">
    <property type="entry name" value="PPR_At4g14850-like_plant"/>
</dbReference>
<evidence type="ECO:0000256" key="3">
    <source>
        <dbReference type="ARBA" id="ARBA00022737"/>
    </source>
</evidence>
<reference evidence="10 11" key="1">
    <citation type="submission" date="2020-06" db="EMBL/GenBank/DDBJ databases">
        <title>Transcriptomic and genomic resources for Thalictrum thalictroides and T. hernandezii: Facilitating candidate gene discovery in an emerging model plant lineage.</title>
        <authorList>
            <person name="Arias T."/>
            <person name="Riano-Pachon D.M."/>
            <person name="Di Stilio V.S."/>
        </authorList>
    </citation>
    <scope>NUCLEOTIDE SEQUENCE [LARGE SCALE GENOMIC DNA]</scope>
    <source>
        <strain evidence="11">cv. WT478/WT964</strain>
        <tissue evidence="10">Leaves</tissue>
    </source>
</reference>